<dbReference type="EMBL" id="FIIN01000003">
    <property type="protein sequence ID" value="CYV70355.1"/>
    <property type="molecule type" value="Genomic_DNA"/>
</dbReference>
<dbReference type="RefSeq" id="WP_044674483.1">
    <property type="nucleotide sequence ID" value="NZ_CEDD01000043.1"/>
</dbReference>
<evidence type="ECO:0000313" key="3">
    <source>
        <dbReference type="Proteomes" id="UP000071765"/>
    </source>
</evidence>
<proteinExistence type="predicted"/>
<dbReference type="SUPFAM" id="SSF46689">
    <property type="entry name" value="Homeodomain-like"/>
    <property type="match status" value="1"/>
</dbReference>
<dbReference type="InterPro" id="IPR001647">
    <property type="entry name" value="HTH_TetR"/>
</dbReference>
<dbReference type="PANTHER" id="PTHR43479:SF7">
    <property type="entry name" value="TETR-FAMILY TRANSCRIPTIONAL REGULATOR"/>
    <property type="match status" value="1"/>
</dbReference>
<dbReference type="Proteomes" id="UP000071765">
    <property type="component" value="Unassembled WGS sequence"/>
</dbReference>
<evidence type="ECO:0000256" key="1">
    <source>
        <dbReference type="ARBA" id="ARBA00023125"/>
    </source>
</evidence>
<dbReference type="InterPro" id="IPR050624">
    <property type="entry name" value="HTH-type_Tx_Regulator"/>
</dbReference>
<accession>A0A0Z8FFV7</accession>
<reference evidence="2 3" key="1">
    <citation type="submission" date="2016-02" db="EMBL/GenBank/DDBJ databases">
        <authorList>
            <consortium name="Pathogen Informatics"/>
        </authorList>
    </citation>
    <scope>NUCLEOTIDE SEQUENCE [LARGE SCALE GENOMIC DNA]</scope>
    <source>
        <strain evidence="2 3">LSS90</strain>
    </source>
</reference>
<evidence type="ECO:0000313" key="2">
    <source>
        <dbReference type="EMBL" id="CYV70355.1"/>
    </source>
</evidence>
<protein>
    <submittedName>
        <fullName evidence="2">TetR family transcriptional regulator</fullName>
    </submittedName>
</protein>
<dbReference type="Gene3D" id="1.10.357.10">
    <property type="entry name" value="Tetracycline Repressor, domain 2"/>
    <property type="match status" value="1"/>
</dbReference>
<dbReference type="Pfam" id="PF14278">
    <property type="entry name" value="TetR_C_8"/>
    <property type="match status" value="1"/>
</dbReference>
<organism evidence="2 3">
    <name type="scientific">Streptococcus suis</name>
    <dbReference type="NCBI Taxonomy" id="1307"/>
    <lineage>
        <taxon>Bacteria</taxon>
        <taxon>Bacillati</taxon>
        <taxon>Bacillota</taxon>
        <taxon>Bacilli</taxon>
        <taxon>Lactobacillales</taxon>
        <taxon>Streptococcaceae</taxon>
        <taxon>Streptococcus</taxon>
    </lineage>
</organism>
<dbReference type="PROSITE" id="PS50977">
    <property type="entry name" value="HTH_TETR_2"/>
    <property type="match status" value="1"/>
</dbReference>
<dbReference type="AlphaFoldDB" id="A0A0Z8FFV7"/>
<dbReference type="GO" id="GO:0003677">
    <property type="term" value="F:DNA binding"/>
    <property type="evidence" value="ECO:0007669"/>
    <property type="project" value="UniProtKB-UniRule"/>
</dbReference>
<keyword evidence="1" id="KW-0238">DNA-binding</keyword>
<dbReference type="InterPro" id="IPR009057">
    <property type="entry name" value="Homeodomain-like_sf"/>
</dbReference>
<sequence length="183" mass="21205">MTTSQKRNTQTKEYIKQALTILLTEEKFEDISVSKITRKSGINRGTFYLHYIDKYDLMEQLKEEILGNMKAILTDSQLSPRQIIQAALDYMKSDFNFLYAISRCHYVNFSATIKEFLISVIDLTPNGREHTVQYFQIPETYALEVLTSSIEGIISHWIAQGGQESTEELTDIILKVSKFEEWT</sequence>
<dbReference type="Pfam" id="PF00440">
    <property type="entry name" value="TetR_N"/>
    <property type="match status" value="1"/>
</dbReference>
<dbReference type="PANTHER" id="PTHR43479">
    <property type="entry name" value="ACREF/ENVCD OPERON REPRESSOR-RELATED"/>
    <property type="match status" value="1"/>
</dbReference>
<name>A0A0Z8FFV7_STRSU</name>
<dbReference type="InterPro" id="IPR039532">
    <property type="entry name" value="TetR_C_Firmicutes"/>
</dbReference>
<gene>
    <name evidence="2" type="ORF">ERS132452_00618</name>
</gene>